<name>A0ABU8NT12_9SPHI</name>
<dbReference type="InterPro" id="IPR003346">
    <property type="entry name" value="Transposase_20"/>
</dbReference>
<dbReference type="Pfam" id="PF02371">
    <property type="entry name" value="Transposase_20"/>
    <property type="match status" value="1"/>
</dbReference>
<dbReference type="InterPro" id="IPR002525">
    <property type="entry name" value="Transp_IS110-like_N"/>
</dbReference>
<dbReference type="Pfam" id="PF01548">
    <property type="entry name" value="DEDD_Tnp_IS110"/>
    <property type="match status" value="1"/>
</dbReference>
<dbReference type="Proteomes" id="UP001378956">
    <property type="component" value="Unassembled WGS sequence"/>
</dbReference>
<evidence type="ECO:0000259" key="1">
    <source>
        <dbReference type="Pfam" id="PF01548"/>
    </source>
</evidence>
<dbReference type="RefSeq" id="WP_337717582.1">
    <property type="nucleotide sequence ID" value="NZ_JBBEUB010000009.1"/>
</dbReference>
<dbReference type="EMBL" id="JBBEUB010000009">
    <property type="protein sequence ID" value="MEJ2905079.1"/>
    <property type="molecule type" value="Genomic_DNA"/>
</dbReference>
<evidence type="ECO:0000313" key="4">
    <source>
        <dbReference type="Proteomes" id="UP001378956"/>
    </source>
</evidence>
<gene>
    <name evidence="3" type="ORF">WAE58_21720</name>
</gene>
<dbReference type="PANTHER" id="PTHR33055">
    <property type="entry name" value="TRANSPOSASE FOR INSERTION SEQUENCE ELEMENT IS1111A"/>
    <property type="match status" value="1"/>
</dbReference>
<protein>
    <submittedName>
        <fullName evidence="3">IS110 family transposase</fullName>
    </submittedName>
</protein>
<comment type="caution">
    <text evidence="3">The sequence shown here is derived from an EMBL/GenBank/DDBJ whole genome shotgun (WGS) entry which is preliminary data.</text>
</comment>
<reference evidence="3 4" key="1">
    <citation type="submission" date="2024-03" db="EMBL/GenBank/DDBJ databases">
        <title>Sequence of Lycoming College Course Isolates.</title>
        <authorList>
            <person name="Plotts O."/>
            <person name="Newman J."/>
        </authorList>
    </citation>
    <scope>NUCLEOTIDE SEQUENCE [LARGE SCALE GENOMIC DNA]</scope>
    <source>
        <strain evidence="3 4">CJB-3</strain>
    </source>
</reference>
<sequence>MKNKGQRKNSFFVGVDVSKNTLDIAIMNNQTLLGHTQIQNEPTEIQRFVRELKELKNFTFQKCVFGLEFTGIYGNHILGYLTELKANIVQQSAIHIKNSLGTLRGKTDKLDAIRIAKYLSKEGDALCLWEPKRKIIQQLASLSTLRSRLLTTSLLIKTPLREDSGFVIREISELNKSICSETISALKSALSKVESQIKTVFESDSRLNQLMQLITSVPCIGPVTALQIIISTNEFKDINSPKKFACYAGIAPFPHTSGTSLNRRSRVSKMANKKMKALIHVCALSAKRYTPEIITYYKRKTEIEGKHKMLVLNAIRFKLINRVFACVNNNTPYDSDYVRS</sequence>
<evidence type="ECO:0000313" key="3">
    <source>
        <dbReference type="EMBL" id="MEJ2905079.1"/>
    </source>
</evidence>
<proteinExistence type="predicted"/>
<organism evidence="3 4">
    <name type="scientific">Pedobacter panaciterrae</name>
    <dbReference type="NCBI Taxonomy" id="363849"/>
    <lineage>
        <taxon>Bacteria</taxon>
        <taxon>Pseudomonadati</taxon>
        <taxon>Bacteroidota</taxon>
        <taxon>Sphingobacteriia</taxon>
        <taxon>Sphingobacteriales</taxon>
        <taxon>Sphingobacteriaceae</taxon>
        <taxon>Pedobacter</taxon>
    </lineage>
</organism>
<dbReference type="PANTHER" id="PTHR33055:SF3">
    <property type="entry name" value="PUTATIVE TRANSPOSASE FOR IS117-RELATED"/>
    <property type="match status" value="1"/>
</dbReference>
<feature type="domain" description="Transposase IS110-like N-terminal" evidence="1">
    <location>
        <begin position="13"/>
        <end position="152"/>
    </location>
</feature>
<dbReference type="NCBIfam" id="NF033542">
    <property type="entry name" value="transpos_IS110"/>
    <property type="match status" value="1"/>
</dbReference>
<evidence type="ECO:0000259" key="2">
    <source>
        <dbReference type="Pfam" id="PF02371"/>
    </source>
</evidence>
<feature type="domain" description="Transposase IS116/IS110/IS902 C-terminal" evidence="2">
    <location>
        <begin position="212"/>
        <end position="298"/>
    </location>
</feature>
<keyword evidence="4" id="KW-1185">Reference proteome</keyword>
<dbReference type="InterPro" id="IPR047650">
    <property type="entry name" value="Transpos_IS110"/>
</dbReference>
<accession>A0ABU8NT12</accession>